<feature type="compositionally biased region" description="Low complexity" evidence="11">
    <location>
        <begin position="368"/>
        <end position="380"/>
    </location>
</feature>
<evidence type="ECO:0000256" key="9">
    <source>
        <dbReference type="ARBA" id="ARBA00038474"/>
    </source>
</evidence>
<dbReference type="PROSITE" id="PS00028">
    <property type="entry name" value="ZINC_FINGER_C2H2_1"/>
    <property type="match status" value="6"/>
</dbReference>
<dbReference type="OMA" id="FMNPTTQ"/>
<evidence type="ECO:0000256" key="3">
    <source>
        <dbReference type="ARBA" id="ARBA00022737"/>
    </source>
</evidence>
<keyword evidence="5" id="KW-0862">Zinc</keyword>
<accession>A0A3Q1HRP4</accession>
<feature type="compositionally biased region" description="Low complexity" evidence="11">
    <location>
        <begin position="9"/>
        <end position="25"/>
    </location>
</feature>
<feature type="compositionally biased region" description="Acidic residues" evidence="11">
    <location>
        <begin position="1255"/>
        <end position="1264"/>
    </location>
</feature>
<feature type="compositionally biased region" description="Low complexity" evidence="11">
    <location>
        <begin position="585"/>
        <end position="607"/>
    </location>
</feature>
<reference evidence="13" key="1">
    <citation type="submission" date="2021-04" db="EMBL/GenBank/DDBJ databases">
        <authorList>
            <consortium name="Wellcome Sanger Institute Data Sharing"/>
        </authorList>
    </citation>
    <scope>NUCLEOTIDE SEQUENCE [LARGE SCALE GENOMIC DNA]</scope>
</reference>
<dbReference type="GO" id="GO:0000978">
    <property type="term" value="F:RNA polymerase II cis-regulatory region sequence-specific DNA binding"/>
    <property type="evidence" value="ECO:0007669"/>
    <property type="project" value="TreeGrafter"/>
</dbReference>
<keyword evidence="6" id="KW-0805">Transcription regulation</keyword>
<dbReference type="InterPro" id="IPR013087">
    <property type="entry name" value="Znf_C2H2_type"/>
</dbReference>
<dbReference type="FunFam" id="3.30.160.60:FF:000025">
    <property type="entry name" value="Spalt-like transcription factor 1"/>
    <property type="match status" value="1"/>
</dbReference>
<keyword evidence="3" id="KW-0677">Repeat</keyword>
<evidence type="ECO:0000256" key="2">
    <source>
        <dbReference type="ARBA" id="ARBA00022723"/>
    </source>
</evidence>
<feature type="region of interest" description="Disordered" evidence="11">
    <location>
        <begin position="1225"/>
        <end position="1264"/>
    </location>
</feature>
<evidence type="ECO:0000256" key="7">
    <source>
        <dbReference type="ARBA" id="ARBA00023163"/>
    </source>
</evidence>
<organism evidence="13 14">
    <name type="scientific">Anabas testudineus</name>
    <name type="common">Climbing perch</name>
    <name type="synonym">Anthias testudineus</name>
    <dbReference type="NCBI Taxonomy" id="64144"/>
    <lineage>
        <taxon>Eukaryota</taxon>
        <taxon>Metazoa</taxon>
        <taxon>Chordata</taxon>
        <taxon>Craniata</taxon>
        <taxon>Vertebrata</taxon>
        <taxon>Euteleostomi</taxon>
        <taxon>Actinopterygii</taxon>
        <taxon>Neopterygii</taxon>
        <taxon>Teleostei</taxon>
        <taxon>Neoteleostei</taxon>
        <taxon>Acanthomorphata</taxon>
        <taxon>Anabantaria</taxon>
        <taxon>Anabantiformes</taxon>
        <taxon>Anabantoidei</taxon>
        <taxon>Anabantidae</taxon>
        <taxon>Anabas</taxon>
    </lineage>
</organism>
<feature type="compositionally biased region" description="Basic residues" evidence="11">
    <location>
        <begin position="1168"/>
        <end position="1177"/>
    </location>
</feature>
<evidence type="ECO:0000256" key="11">
    <source>
        <dbReference type="SAM" id="MobiDB-lite"/>
    </source>
</evidence>
<feature type="compositionally biased region" description="Polar residues" evidence="11">
    <location>
        <begin position="986"/>
        <end position="1006"/>
    </location>
</feature>
<dbReference type="FunFam" id="3.30.160.60:FF:000096">
    <property type="entry name" value="Zinc finger and BTB domain-containing protein 18 isoform 1"/>
    <property type="match status" value="1"/>
</dbReference>
<keyword evidence="8" id="KW-0539">Nucleus</keyword>
<feature type="domain" description="C2H2-type" evidence="12">
    <location>
        <begin position="289"/>
        <end position="316"/>
    </location>
</feature>
<dbReference type="GeneTree" id="ENSGT00940000155384"/>
<evidence type="ECO:0000256" key="8">
    <source>
        <dbReference type="ARBA" id="ARBA00023242"/>
    </source>
</evidence>
<dbReference type="PROSITE" id="PS50157">
    <property type="entry name" value="ZINC_FINGER_C2H2_2"/>
    <property type="match status" value="6"/>
</dbReference>
<feature type="domain" description="C2H2-type" evidence="12">
    <location>
        <begin position="749"/>
        <end position="776"/>
    </location>
</feature>
<evidence type="ECO:0000313" key="14">
    <source>
        <dbReference type="Proteomes" id="UP000265040"/>
    </source>
</evidence>
<dbReference type="GO" id="GO:0005634">
    <property type="term" value="C:nucleus"/>
    <property type="evidence" value="ECO:0007669"/>
    <property type="project" value="UniProtKB-SubCell"/>
</dbReference>
<feature type="domain" description="C2H2-type" evidence="12">
    <location>
        <begin position="782"/>
        <end position="809"/>
    </location>
</feature>
<dbReference type="FunFam" id="3.30.160.60:FF:000130">
    <property type="entry name" value="Spalt-like transcription factor 4"/>
    <property type="match status" value="1"/>
</dbReference>
<feature type="compositionally biased region" description="Low complexity" evidence="11">
    <location>
        <begin position="891"/>
        <end position="906"/>
    </location>
</feature>
<dbReference type="GO" id="GO:0008270">
    <property type="term" value="F:zinc ion binding"/>
    <property type="evidence" value="ECO:0007669"/>
    <property type="project" value="UniProtKB-KW"/>
</dbReference>
<dbReference type="Ensembl" id="ENSATET00000010542.3">
    <property type="protein sequence ID" value="ENSATEP00000010360.1"/>
    <property type="gene ID" value="ENSATEG00000007303.3"/>
</dbReference>
<feature type="compositionally biased region" description="Polar residues" evidence="11">
    <location>
        <begin position="1193"/>
        <end position="1213"/>
    </location>
</feature>
<reference evidence="13" key="2">
    <citation type="submission" date="2025-08" db="UniProtKB">
        <authorList>
            <consortium name="Ensembl"/>
        </authorList>
    </citation>
    <scope>IDENTIFICATION</scope>
</reference>
<dbReference type="STRING" id="64144.ENSATEP00000010360"/>
<evidence type="ECO:0000256" key="10">
    <source>
        <dbReference type="PROSITE-ProRule" id="PRU00042"/>
    </source>
</evidence>
<dbReference type="InterPro" id="IPR051565">
    <property type="entry name" value="Sal_C2H2-zinc-finger"/>
</dbReference>
<feature type="compositionally biased region" description="Low complexity" evidence="11">
    <location>
        <begin position="196"/>
        <end position="205"/>
    </location>
</feature>
<feature type="region of interest" description="Disordered" evidence="11">
    <location>
        <begin position="366"/>
        <end position="402"/>
    </location>
</feature>
<feature type="compositionally biased region" description="Low complexity" evidence="11">
    <location>
        <begin position="1182"/>
        <end position="1192"/>
    </location>
</feature>
<feature type="region of interest" description="Disordered" evidence="11">
    <location>
        <begin position="1167"/>
        <end position="1213"/>
    </location>
</feature>
<sequence>MASPKLGLSATTTTSSSSSASSASLCPPPHPGSPSRVPEGPPSPVTPTPSPGVTSATAAPSRAQLSIALILEELRVLQQRQIHQMQITEEICRQVLSLGGASYTVDTPSQHLFPPRPQLCLEGSKRAASPTTQPTTPQPSTSVTPLLACFSSLLPSQPVNKPTKPSSSLSQILQPHKPQVEGTGGTAGDNGYLRGSSQTSAPSTSSSAAISMASSAYPLALSLALPNRYLHEKSPNTTVSGHSGLSFLNSSLPTSVSIVPNSLQALQSVSGAGDTSPLSSSTTTGRLQHACRFCGKMFSSDSSLQIHLRSHTGERPYQCPVCFSRFTTRGNLKVHFLRHREQNPDLSLSLLPPSLFGVALGASGGSDMGQTMSSGSSTSGINMIQKKRKSKPEDETCGDNLEVSGTSASFSLGGSGGSTPSTLPLPPTVDLALISHSLLQLNRAAAVAAVATIASGSSHSSSSTSATTSSLATSLLSNPSFSSSSTITGLLKGAKQQHFDENTPPHASVLSPAAYSQLAHLPKLLFPSVSTSSSIPPVHSSLYNHPALNLLRTPLPTTPGSNQLASSSHSQLSFPFSSFPKVLGPPTSTPSSLPSSVATSTPTSETSKLQRLVEKLEKVPPHASSPWTSCSTSTSILDMLSSSITTSSASSANSHLTNPSTSSTYVMASPPSSTLVTTSVSNFTHEMVAALGMSTNGASAMAGGIPPTLSITSPASNLTTNQCGVCLRVLSCPRALRLHQATHLGERPFPCKICGRSFSTKGSLRSHLATHHARPPNARIQNSCPLCQRKFTNALVLQHHIRMHLGGQLPPDGAADTVHEMPTESNAKPLSQAHLQSTDSNTSSSKTPPLASHAKSPATSSQSETPAVSLIPLSGSMKSLDFTKNTMKSASSSPDLIPPSDLSPDPFMNLTTQTPPPGSEEPPVLCVSALPASPDQASQVEKDNHVEHRDTAKLPKSTSPQISSTITKTTALPNAGVEECGEDEASTSSDAFLGSRSTLEHLQSTPAPFAFTCPSTSSNPIQSQDVPNVIAAPTLKSLSSRPQSPEPMEEDKDHSPPPATPKQDQATVPDEETKMTSTLETANTTGAEVRSASQKAVRETRQRFNFGSFGREDHVESVKISGLAASEVLDASAPVSLAPTLPSPMSRPEKKTYCCAECGKEYASRSGLKGHMKHHGVVTKTSRPPARSSRSSTDQLPSSTSVTSLNNPDTRSSAGFWNQYQAFLNTSAEPADDPTNGSQGKVEFTRSAKSPVPEEAGEESNEGS</sequence>
<dbReference type="RefSeq" id="XP_026231036.1">
    <property type="nucleotide sequence ID" value="XM_026375251.1"/>
</dbReference>
<proteinExistence type="inferred from homology"/>
<feature type="domain" description="C2H2-type" evidence="12">
    <location>
        <begin position="721"/>
        <end position="748"/>
    </location>
</feature>
<feature type="compositionally biased region" description="Polar residues" evidence="11">
    <location>
        <begin position="1075"/>
        <end position="1094"/>
    </location>
</feature>
<protein>
    <recommendedName>
        <fullName evidence="12">C2H2-type domain-containing protein</fullName>
    </recommendedName>
</protein>
<feature type="compositionally biased region" description="Polar residues" evidence="11">
    <location>
        <begin position="655"/>
        <end position="666"/>
    </location>
</feature>
<dbReference type="Pfam" id="PF00096">
    <property type="entry name" value="zf-C2H2"/>
    <property type="match status" value="2"/>
</dbReference>
<evidence type="ECO:0000256" key="5">
    <source>
        <dbReference type="ARBA" id="ARBA00022833"/>
    </source>
</evidence>
<feature type="compositionally biased region" description="Polar residues" evidence="11">
    <location>
        <begin position="857"/>
        <end position="866"/>
    </location>
</feature>
<dbReference type="Pfam" id="PF13894">
    <property type="entry name" value="zf-C2H2_4"/>
    <property type="match status" value="1"/>
</dbReference>
<feature type="region of interest" description="Disordered" evidence="11">
    <location>
        <begin position="886"/>
        <end position="1098"/>
    </location>
</feature>
<feature type="compositionally biased region" description="Pro residues" evidence="11">
    <location>
        <begin position="39"/>
        <end position="50"/>
    </location>
</feature>
<feature type="compositionally biased region" description="Polar residues" evidence="11">
    <location>
        <begin position="956"/>
        <end position="972"/>
    </location>
</feature>
<name>A0A3Q1HRP4_ANATE</name>
<dbReference type="SUPFAM" id="SSF57667">
    <property type="entry name" value="beta-beta-alpha zinc fingers"/>
    <property type="match status" value="3"/>
</dbReference>
<feature type="region of interest" description="Disordered" evidence="11">
    <location>
        <begin position="807"/>
        <end position="868"/>
    </location>
</feature>
<feature type="compositionally biased region" description="Polar residues" evidence="11">
    <location>
        <begin position="157"/>
        <end position="173"/>
    </location>
</feature>
<feature type="compositionally biased region" description="Polar residues" evidence="11">
    <location>
        <begin position="1013"/>
        <end position="1026"/>
    </location>
</feature>
<evidence type="ECO:0000256" key="6">
    <source>
        <dbReference type="ARBA" id="ARBA00023015"/>
    </source>
</evidence>
<feature type="domain" description="C2H2-type" evidence="12">
    <location>
        <begin position="317"/>
        <end position="344"/>
    </location>
</feature>
<feature type="region of interest" description="Disordered" evidence="11">
    <location>
        <begin position="157"/>
        <end position="205"/>
    </location>
</feature>
<feature type="region of interest" description="Disordered" evidence="11">
    <location>
        <begin position="648"/>
        <end position="671"/>
    </location>
</feature>
<feature type="compositionally biased region" description="Polar residues" evidence="11">
    <location>
        <begin position="823"/>
        <end position="847"/>
    </location>
</feature>
<dbReference type="PANTHER" id="PTHR23233:SF85">
    <property type="entry name" value="SAL-LIKE PROTEIN 2"/>
    <property type="match status" value="1"/>
</dbReference>
<dbReference type="GeneID" id="113172326"/>
<dbReference type="AlphaFoldDB" id="A0A3Q1HRP4"/>
<keyword evidence="7" id="KW-0804">Transcription</keyword>
<keyword evidence="2" id="KW-0479">Metal-binding</keyword>
<dbReference type="PANTHER" id="PTHR23233">
    <property type="entry name" value="SAL-LIKE PROTEIN"/>
    <property type="match status" value="1"/>
</dbReference>
<gene>
    <name evidence="13" type="primary">SALL2</name>
</gene>
<evidence type="ECO:0000256" key="4">
    <source>
        <dbReference type="ARBA" id="ARBA00022771"/>
    </source>
</evidence>
<comment type="subcellular location">
    <subcellularLocation>
        <location evidence="1">Nucleus</location>
    </subcellularLocation>
</comment>
<dbReference type="InParanoid" id="A0A3Q1HRP4"/>
<evidence type="ECO:0000259" key="12">
    <source>
        <dbReference type="PROSITE" id="PS50157"/>
    </source>
</evidence>
<dbReference type="GO" id="GO:0000981">
    <property type="term" value="F:DNA-binding transcription factor activity, RNA polymerase II-specific"/>
    <property type="evidence" value="ECO:0007669"/>
    <property type="project" value="TreeGrafter"/>
</dbReference>
<feature type="region of interest" description="Disordered" evidence="11">
    <location>
        <begin position="585"/>
        <end position="608"/>
    </location>
</feature>
<dbReference type="InterPro" id="IPR036236">
    <property type="entry name" value="Znf_C2H2_sf"/>
</dbReference>
<dbReference type="OrthoDB" id="8958504at2759"/>
<feature type="compositionally biased region" description="Basic and acidic residues" evidence="11">
    <location>
        <begin position="940"/>
        <end position="953"/>
    </location>
</feature>
<keyword evidence="14" id="KW-1185">Reference proteome</keyword>
<feature type="domain" description="C2H2-type" evidence="12">
    <location>
        <begin position="1153"/>
        <end position="1175"/>
    </location>
</feature>
<dbReference type="Gene3D" id="3.30.160.60">
    <property type="entry name" value="Classic Zinc Finger"/>
    <property type="match status" value="4"/>
</dbReference>
<feature type="region of interest" description="Disordered" evidence="11">
    <location>
        <begin position="1"/>
        <end position="59"/>
    </location>
</feature>
<keyword evidence="4 10" id="KW-0863">Zinc-finger</keyword>
<reference evidence="13" key="3">
    <citation type="submission" date="2025-09" db="UniProtKB">
        <authorList>
            <consortium name="Ensembl"/>
        </authorList>
    </citation>
    <scope>IDENTIFICATION</scope>
</reference>
<dbReference type="Proteomes" id="UP000265040">
    <property type="component" value="Chromosome 17"/>
</dbReference>
<dbReference type="Pfam" id="PF13912">
    <property type="entry name" value="zf-C2H2_6"/>
    <property type="match status" value="1"/>
</dbReference>
<dbReference type="SMART" id="SM00355">
    <property type="entry name" value="ZnF_C2H2"/>
    <property type="match status" value="6"/>
</dbReference>
<evidence type="ECO:0000256" key="1">
    <source>
        <dbReference type="ARBA" id="ARBA00004123"/>
    </source>
</evidence>
<comment type="similarity">
    <text evidence="9">Belongs to the sal C2H2-type zinc-finger protein family.</text>
</comment>
<evidence type="ECO:0000313" key="13">
    <source>
        <dbReference type="Ensembl" id="ENSATEP00000010360.1"/>
    </source>
</evidence>